<accession>A0A9X1NYI5</accession>
<protein>
    <recommendedName>
        <fullName evidence="3">Helix-turn-helix domain-containing protein</fullName>
    </recommendedName>
</protein>
<proteinExistence type="predicted"/>
<evidence type="ECO:0000313" key="2">
    <source>
        <dbReference type="Proteomes" id="UP001139089"/>
    </source>
</evidence>
<sequence length="158" mass="17410">MTQSTVTPRLLTKSQAAAYCGLSISTFGGVCPVRAVALGDSVRMHRYDVRDLDAWIDSFKSGQPAGKSALRSALDRLSSPTELDDRHVKVLRFMRDHPECETAAEIPGAGETTLAMLAGKSMVRELAKDAKGKRRFTLTKDGKAEMRKIEAWELEGRR</sequence>
<organism evidence="1 2">
    <name type="scientific">Rhizobium quercicola</name>
    <dbReference type="NCBI Taxonomy" id="2901226"/>
    <lineage>
        <taxon>Bacteria</taxon>
        <taxon>Pseudomonadati</taxon>
        <taxon>Pseudomonadota</taxon>
        <taxon>Alphaproteobacteria</taxon>
        <taxon>Hyphomicrobiales</taxon>
        <taxon>Rhizobiaceae</taxon>
        <taxon>Rhizobium/Agrobacterium group</taxon>
        <taxon>Rhizobium</taxon>
    </lineage>
</organism>
<keyword evidence="2" id="KW-1185">Reference proteome</keyword>
<dbReference type="EMBL" id="JAJOZR010000018">
    <property type="protein sequence ID" value="MCD7111603.1"/>
    <property type="molecule type" value="Genomic_DNA"/>
</dbReference>
<gene>
    <name evidence="1" type="ORF">LRX75_21440</name>
</gene>
<comment type="caution">
    <text evidence="1">The sequence shown here is derived from an EMBL/GenBank/DDBJ whole genome shotgun (WGS) entry which is preliminary data.</text>
</comment>
<dbReference type="RefSeq" id="WP_231816671.1">
    <property type="nucleotide sequence ID" value="NZ_JAJOZR010000018.1"/>
</dbReference>
<reference evidence="1" key="1">
    <citation type="submission" date="2021-12" db="EMBL/GenBank/DDBJ databases">
        <authorList>
            <person name="Li Y."/>
        </authorList>
    </citation>
    <scope>NUCLEOTIDE SEQUENCE</scope>
    <source>
        <strain evidence="1">DKSPLA3</strain>
    </source>
</reference>
<dbReference type="Proteomes" id="UP001139089">
    <property type="component" value="Unassembled WGS sequence"/>
</dbReference>
<dbReference type="AlphaFoldDB" id="A0A9X1NYI5"/>
<evidence type="ECO:0000313" key="1">
    <source>
        <dbReference type="EMBL" id="MCD7111603.1"/>
    </source>
</evidence>
<evidence type="ECO:0008006" key="3">
    <source>
        <dbReference type="Google" id="ProtNLM"/>
    </source>
</evidence>
<name>A0A9X1NYI5_9HYPH</name>